<dbReference type="AlphaFoldDB" id="A0A0C3D1C5"/>
<name>A0A0C3D1C5_HEBCY</name>
<organism evidence="1 2">
    <name type="scientific">Hebeloma cylindrosporum</name>
    <dbReference type="NCBI Taxonomy" id="76867"/>
    <lineage>
        <taxon>Eukaryota</taxon>
        <taxon>Fungi</taxon>
        <taxon>Dikarya</taxon>
        <taxon>Basidiomycota</taxon>
        <taxon>Agaricomycotina</taxon>
        <taxon>Agaricomycetes</taxon>
        <taxon>Agaricomycetidae</taxon>
        <taxon>Agaricales</taxon>
        <taxon>Agaricineae</taxon>
        <taxon>Hymenogastraceae</taxon>
        <taxon>Hebeloma</taxon>
    </lineage>
</organism>
<proteinExistence type="predicted"/>
<reference evidence="2" key="2">
    <citation type="submission" date="2015-01" db="EMBL/GenBank/DDBJ databases">
        <title>Evolutionary Origins and Diversification of the Mycorrhizal Mutualists.</title>
        <authorList>
            <consortium name="DOE Joint Genome Institute"/>
            <consortium name="Mycorrhizal Genomics Consortium"/>
            <person name="Kohler A."/>
            <person name="Kuo A."/>
            <person name="Nagy L.G."/>
            <person name="Floudas D."/>
            <person name="Copeland A."/>
            <person name="Barry K.W."/>
            <person name="Cichocki N."/>
            <person name="Veneault-Fourrey C."/>
            <person name="LaButti K."/>
            <person name="Lindquist E.A."/>
            <person name="Lipzen A."/>
            <person name="Lundell T."/>
            <person name="Morin E."/>
            <person name="Murat C."/>
            <person name="Riley R."/>
            <person name="Ohm R."/>
            <person name="Sun H."/>
            <person name="Tunlid A."/>
            <person name="Henrissat B."/>
            <person name="Grigoriev I.V."/>
            <person name="Hibbett D.S."/>
            <person name="Martin F."/>
        </authorList>
    </citation>
    <scope>NUCLEOTIDE SEQUENCE [LARGE SCALE GENOMIC DNA]</scope>
    <source>
        <strain evidence="2">h7</strain>
    </source>
</reference>
<dbReference type="EMBL" id="KN831768">
    <property type="protein sequence ID" value="KIM49936.1"/>
    <property type="molecule type" value="Genomic_DNA"/>
</dbReference>
<dbReference type="HOGENOM" id="CLU_2038349_0_0_1"/>
<evidence type="ECO:0000313" key="2">
    <source>
        <dbReference type="Proteomes" id="UP000053424"/>
    </source>
</evidence>
<accession>A0A0C3D1C5</accession>
<gene>
    <name evidence="1" type="ORF">M413DRAFT_439056</name>
</gene>
<sequence>MPLKDFQDARHRQRSKAKILLSMIESDGQEHYSVMAMPDSYSAAHDKALYAFYTQLGKAVNFPENIILKITMKSASGSVVWATIDPESWLEIVEDGCEVRVEITGDIERLMRLREADLIFQ</sequence>
<evidence type="ECO:0000313" key="1">
    <source>
        <dbReference type="EMBL" id="KIM49936.1"/>
    </source>
</evidence>
<keyword evidence="2" id="KW-1185">Reference proteome</keyword>
<protein>
    <submittedName>
        <fullName evidence="1">Uncharacterized protein</fullName>
    </submittedName>
</protein>
<reference evidence="1 2" key="1">
    <citation type="submission" date="2014-04" db="EMBL/GenBank/DDBJ databases">
        <authorList>
            <consortium name="DOE Joint Genome Institute"/>
            <person name="Kuo A."/>
            <person name="Gay G."/>
            <person name="Dore J."/>
            <person name="Kohler A."/>
            <person name="Nagy L.G."/>
            <person name="Floudas D."/>
            <person name="Copeland A."/>
            <person name="Barry K.W."/>
            <person name="Cichocki N."/>
            <person name="Veneault-Fourrey C."/>
            <person name="LaButti K."/>
            <person name="Lindquist E.A."/>
            <person name="Lipzen A."/>
            <person name="Lundell T."/>
            <person name="Morin E."/>
            <person name="Murat C."/>
            <person name="Sun H."/>
            <person name="Tunlid A."/>
            <person name="Henrissat B."/>
            <person name="Grigoriev I.V."/>
            <person name="Hibbett D.S."/>
            <person name="Martin F."/>
            <person name="Nordberg H.P."/>
            <person name="Cantor M.N."/>
            <person name="Hua S.X."/>
        </authorList>
    </citation>
    <scope>NUCLEOTIDE SEQUENCE [LARGE SCALE GENOMIC DNA]</scope>
    <source>
        <strain evidence="2">h7</strain>
    </source>
</reference>
<dbReference type="OrthoDB" id="3063824at2759"/>
<dbReference type="Proteomes" id="UP000053424">
    <property type="component" value="Unassembled WGS sequence"/>
</dbReference>